<dbReference type="AlphaFoldDB" id="A0A974H2T6"/>
<dbReference type="Proteomes" id="UP000694892">
    <property type="component" value="Chromosome 9_10L"/>
</dbReference>
<proteinExistence type="predicted"/>
<accession>A0A974H2T6</accession>
<reference evidence="2" key="1">
    <citation type="journal article" date="2016" name="Nature">
        <title>Genome evolution in the allotetraploid frog Xenopus laevis.</title>
        <authorList>
            <person name="Session A.M."/>
            <person name="Uno Y."/>
            <person name="Kwon T."/>
            <person name="Chapman J.A."/>
            <person name="Toyoda A."/>
            <person name="Takahashi S."/>
            <person name="Fukui A."/>
            <person name="Hikosaka A."/>
            <person name="Suzuki A."/>
            <person name="Kondo M."/>
            <person name="van Heeringen S.J."/>
            <person name="Quigley I."/>
            <person name="Heinz S."/>
            <person name="Ogino H."/>
            <person name="Ochi H."/>
            <person name="Hellsten U."/>
            <person name="Lyons J.B."/>
            <person name="Simakov O."/>
            <person name="Putnam N."/>
            <person name="Stites J."/>
            <person name="Kuroki Y."/>
            <person name="Tanaka T."/>
            <person name="Michiue T."/>
            <person name="Watanabe M."/>
            <person name="Bogdanovic O."/>
            <person name="Lister R."/>
            <person name="Georgiou G."/>
            <person name="Paranjpe S.S."/>
            <person name="van Kruijsbergen I."/>
            <person name="Shu S."/>
            <person name="Carlson J."/>
            <person name="Kinoshita T."/>
            <person name="Ohta Y."/>
            <person name="Mawaribuchi S."/>
            <person name="Jenkins J."/>
            <person name="Grimwood J."/>
            <person name="Schmutz J."/>
            <person name="Mitros T."/>
            <person name="Mozaffari S.V."/>
            <person name="Suzuki Y."/>
            <person name="Haramoto Y."/>
            <person name="Yamamoto T.S."/>
            <person name="Takagi C."/>
            <person name="Heald R."/>
            <person name="Miller K."/>
            <person name="Haudenschild C."/>
            <person name="Kitzman J."/>
            <person name="Nakayama T."/>
            <person name="Izutsu Y."/>
            <person name="Robert J."/>
            <person name="Fortriede J."/>
            <person name="Burns K."/>
            <person name="Lotay V."/>
            <person name="Karimi K."/>
            <person name="Yasuoka Y."/>
            <person name="Dichmann D.S."/>
            <person name="Flajnik M.F."/>
            <person name="Houston D.W."/>
            <person name="Shendure J."/>
            <person name="DuPasquier L."/>
            <person name="Vize P.D."/>
            <person name="Zorn A.M."/>
            <person name="Ito M."/>
            <person name="Marcotte E.M."/>
            <person name="Wallingford J.B."/>
            <person name="Ito Y."/>
            <person name="Asashima M."/>
            <person name="Ueno N."/>
            <person name="Matsuda Y."/>
            <person name="Veenstra G.J."/>
            <person name="Fujiyama A."/>
            <person name="Harland R.M."/>
            <person name="Taira M."/>
            <person name="Rokhsar D.S."/>
        </authorList>
    </citation>
    <scope>NUCLEOTIDE SEQUENCE [LARGE SCALE GENOMIC DNA]</scope>
    <source>
        <strain evidence="2">J</strain>
    </source>
</reference>
<gene>
    <name evidence="1" type="ORF">XELAEV_18043425mg</name>
</gene>
<evidence type="ECO:0000313" key="1">
    <source>
        <dbReference type="EMBL" id="OCT62345.1"/>
    </source>
</evidence>
<sequence length="76" mass="8354">MYIITQGEINIFLSIVWVPSGLCGDIIMTRCIACCHSECCYSTTMVASVGFQNRNICGKFTICPFCARHVVCEPPG</sequence>
<organism evidence="1 2">
    <name type="scientific">Xenopus laevis</name>
    <name type="common">African clawed frog</name>
    <dbReference type="NCBI Taxonomy" id="8355"/>
    <lineage>
        <taxon>Eukaryota</taxon>
        <taxon>Metazoa</taxon>
        <taxon>Chordata</taxon>
        <taxon>Craniata</taxon>
        <taxon>Vertebrata</taxon>
        <taxon>Euteleostomi</taxon>
        <taxon>Amphibia</taxon>
        <taxon>Batrachia</taxon>
        <taxon>Anura</taxon>
        <taxon>Pipoidea</taxon>
        <taxon>Pipidae</taxon>
        <taxon>Xenopodinae</taxon>
        <taxon>Xenopus</taxon>
        <taxon>Xenopus</taxon>
    </lineage>
</organism>
<dbReference type="EMBL" id="CM004482">
    <property type="protein sequence ID" value="OCT62345.1"/>
    <property type="molecule type" value="Genomic_DNA"/>
</dbReference>
<evidence type="ECO:0000313" key="2">
    <source>
        <dbReference type="Proteomes" id="UP000694892"/>
    </source>
</evidence>
<protein>
    <submittedName>
        <fullName evidence="1">Uncharacterized protein</fullName>
    </submittedName>
</protein>
<name>A0A974H2T6_XENLA</name>